<dbReference type="AlphaFoldDB" id="A0A3T0N4D4"/>
<evidence type="ECO:0000256" key="1">
    <source>
        <dbReference type="SAM" id="MobiDB-lite"/>
    </source>
</evidence>
<dbReference type="EMBL" id="CP033219">
    <property type="protein sequence ID" value="AZV78842.1"/>
    <property type="molecule type" value="Genomic_DNA"/>
</dbReference>
<dbReference type="KEGG" id="sedi:EBB79_13825"/>
<evidence type="ECO:0000313" key="2">
    <source>
        <dbReference type="EMBL" id="AZV78842.1"/>
    </source>
</evidence>
<feature type="compositionally biased region" description="Polar residues" evidence="1">
    <location>
        <begin position="28"/>
        <end position="46"/>
    </location>
</feature>
<name>A0A3T0N4D4_9RHOB</name>
<proteinExistence type="predicted"/>
<reference evidence="2 3" key="1">
    <citation type="submission" date="2018-10" db="EMBL/GenBank/DDBJ databases">
        <title>Parasedimentitalea marina sp. nov., a psychrophilic bacterium isolated from deep seawater of the New Britain Trench.</title>
        <authorList>
            <person name="Cao J."/>
        </authorList>
    </citation>
    <scope>NUCLEOTIDE SEQUENCE [LARGE SCALE GENOMIC DNA]</scope>
    <source>
        <strain evidence="2 3">W43</strain>
    </source>
</reference>
<sequence>MCISPAFGHLNFAPTGYKLKGNRPNPAQWATANGPISTGQRQQSRGRPQAKDLCFPDNYARTSLCNPMIKKAWLALQNSNNFTQPMETNRLFIVIAYASNIKTTAMA</sequence>
<evidence type="ECO:0000313" key="3">
    <source>
        <dbReference type="Proteomes" id="UP000283063"/>
    </source>
</evidence>
<protein>
    <submittedName>
        <fullName evidence="2">Uncharacterized protein</fullName>
    </submittedName>
</protein>
<feature type="region of interest" description="Disordered" evidence="1">
    <location>
        <begin position="23"/>
        <end position="52"/>
    </location>
</feature>
<keyword evidence="3" id="KW-1185">Reference proteome</keyword>
<gene>
    <name evidence="2" type="ORF">EBB79_13825</name>
</gene>
<organism evidence="2 3">
    <name type="scientific">Parasedimentitalea marina</name>
    <dbReference type="NCBI Taxonomy" id="2483033"/>
    <lineage>
        <taxon>Bacteria</taxon>
        <taxon>Pseudomonadati</taxon>
        <taxon>Pseudomonadota</taxon>
        <taxon>Alphaproteobacteria</taxon>
        <taxon>Rhodobacterales</taxon>
        <taxon>Paracoccaceae</taxon>
        <taxon>Parasedimentitalea</taxon>
    </lineage>
</organism>
<dbReference type="Proteomes" id="UP000283063">
    <property type="component" value="Chromosome"/>
</dbReference>
<accession>A0A3T0N4D4</accession>